<dbReference type="InterPro" id="IPR002048">
    <property type="entry name" value="EF_hand_dom"/>
</dbReference>
<evidence type="ECO:0000256" key="2">
    <source>
        <dbReference type="ARBA" id="ARBA00022737"/>
    </source>
</evidence>
<comment type="caution">
    <text evidence="7">The sequence shown here is derived from an EMBL/GenBank/DDBJ whole genome shotgun (WGS) entry which is preliminary data.</text>
</comment>
<gene>
    <name evidence="7" type="ORF">TrCOL_g10753</name>
</gene>
<evidence type="ECO:0000256" key="3">
    <source>
        <dbReference type="ARBA" id="ARBA00022837"/>
    </source>
</evidence>
<protein>
    <recommendedName>
        <fullName evidence="6">EF-hand domain-containing protein</fullName>
    </recommendedName>
</protein>
<evidence type="ECO:0000259" key="6">
    <source>
        <dbReference type="PROSITE" id="PS50222"/>
    </source>
</evidence>
<dbReference type="OrthoDB" id="191686at2759"/>
<feature type="domain" description="EF-hand" evidence="6">
    <location>
        <begin position="94"/>
        <end position="129"/>
    </location>
</feature>
<sequence>MGGAESVPAPDLRVKRAMALAKMDMKDVGKFWKQFRKLDKEMRSQIDIEDYYEAIEEQRSIYGDGIFELLDITHAGNIGFGEFIQSIVVMCLFEYEEIMKYCFYVFDKDKNGYVEKAELDTILNVFHHVGAGEKLVGNPAKAKKSLKIPDDGKVEFDDVKEIAERFPSLWFPAFRIQNNMMVRYMGESWWNKKKRQLQDMKNLKAKRKREKELEEDAKFEKLRQRKIRKKMGMIKYYLCPWNRKIYDKMYPRRVKEADHGLSAEELAELRRKAREEAKRLEEMMIKNPTTQEWRNYQKAKERKMRIKVQREKGLGPDGEMLEVPQKRRPKTEGPDRKQRLERRREKHRLINKTIAN</sequence>
<feature type="region of interest" description="Disordered" evidence="5">
    <location>
        <begin position="303"/>
        <end position="356"/>
    </location>
</feature>
<dbReference type="Gene3D" id="1.10.238.10">
    <property type="entry name" value="EF-hand"/>
    <property type="match status" value="1"/>
</dbReference>
<organism evidence="7 8">
    <name type="scientific">Triparma columacea</name>
    <dbReference type="NCBI Taxonomy" id="722753"/>
    <lineage>
        <taxon>Eukaryota</taxon>
        <taxon>Sar</taxon>
        <taxon>Stramenopiles</taxon>
        <taxon>Ochrophyta</taxon>
        <taxon>Bolidophyceae</taxon>
        <taxon>Parmales</taxon>
        <taxon>Triparmaceae</taxon>
        <taxon>Triparma</taxon>
    </lineage>
</organism>
<name>A0A9W7FXS9_9STRA</name>
<proteinExistence type="predicted"/>
<keyword evidence="4" id="KW-0175">Coiled coil</keyword>
<dbReference type="PROSITE" id="PS00018">
    <property type="entry name" value="EF_HAND_1"/>
    <property type="match status" value="1"/>
</dbReference>
<feature type="coiled-coil region" evidence="4">
    <location>
        <begin position="193"/>
        <end position="223"/>
    </location>
</feature>
<evidence type="ECO:0000256" key="5">
    <source>
        <dbReference type="SAM" id="MobiDB-lite"/>
    </source>
</evidence>
<dbReference type="GO" id="GO:0005509">
    <property type="term" value="F:calcium ion binding"/>
    <property type="evidence" value="ECO:0007669"/>
    <property type="project" value="InterPro"/>
</dbReference>
<evidence type="ECO:0000256" key="4">
    <source>
        <dbReference type="SAM" id="Coils"/>
    </source>
</evidence>
<accession>A0A9W7FXS9</accession>
<evidence type="ECO:0000313" key="7">
    <source>
        <dbReference type="EMBL" id="GMI26300.1"/>
    </source>
</evidence>
<dbReference type="PROSITE" id="PS50222">
    <property type="entry name" value="EF_HAND_2"/>
    <property type="match status" value="1"/>
</dbReference>
<dbReference type="InterPro" id="IPR018247">
    <property type="entry name" value="EF_Hand_1_Ca_BS"/>
</dbReference>
<dbReference type="Proteomes" id="UP001165065">
    <property type="component" value="Unassembled WGS sequence"/>
</dbReference>
<keyword evidence="3" id="KW-0106">Calcium</keyword>
<reference evidence="8" key="1">
    <citation type="journal article" date="2023" name="Commun. Biol.">
        <title>Genome analysis of Parmales, the sister group of diatoms, reveals the evolutionary specialization of diatoms from phago-mixotrophs to photoautotrophs.</title>
        <authorList>
            <person name="Ban H."/>
            <person name="Sato S."/>
            <person name="Yoshikawa S."/>
            <person name="Yamada K."/>
            <person name="Nakamura Y."/>
            <person name="Ichinomiya M."/>
            <person name="Sato N."/>
            <person name="Blanc-Mathieu R."/>
            <person name="Endo H."/>
            <person name="Kuwata A."/>
            <person name="Ogata H."/>
        </authorList>
    </citation>
    <scope>NUCLEOTIDE SEQUENCE [LARGE SCALE GENOMIC DNA]</scope>
</reference>
<dbReference type="SUPFAM" id="SSF47473">
    <property type="entry name" value="EF-hand"/>
    <property type="match status" value="1"/>
</dbReference>
<dbReference type="PANTHER" id="PTHR45942">
    <property type="entry name" value="PROTEIN PHOSPATASE 3 REGULATORY SUBUNIT B ALPHA ISOFORM TYPE 1"/>
    <property type="match status" value="1"/>
</dbReference>
<dbReference type="InterPro" id="IPR011992">
    <property type="entry name" value="EF-hand-dom_pair"/>
</dbReference>
<keyword evidence="2" id="KW-0677">Repeat</keyword>
<dbReference type="AlphaFoldDB" id="A0A9W7FXS9"/>
<keyword evidence="8" id="KW-1185">Reference proteome</keyword>
<feature type="compositionally biased region" description="Basic residues" evidence="5">
    <location>
        <begin position="339"/>
        <end position="350"/>
    </location>
</feature>
<keyword evidence="1" id="KW-0479">Metal-binding</keyword>
<evidence type="ECO:0000256" key="1">
    <source>
        <dbReference type="ARBA" id="ARBA00022723"/>
    </source>
</evidence>
<evidence type="ECO:0000313" key="8">
    <source>
        <dbReference type="Proteomes" id="UP001165065"/>
    </source>
</evidence>
<dbReference type="EMBL" id="BRYA01000626">
    <property type="protein sequence ID" value="GMI26300.1"/>
    <property type="molecule type" value="Genomic_DNA"/>
</dbReference>